<keyword evidence="4" id="KW-1185">Reference proteome</keyword>
<proteinExistence type="predicted"/>
<feature type="domain" description="GGDEF" evidence="2">
    <location>
        <begin position="142"/>
        <end position="273"/>
    </location>
</feature>
<dbReference type="InterPro" id="IPR043128">
    <property type="entry name" value="Rev_trsase/Diguanyl_cyclase"/>
</dbReference>
<evidence type="ECO:0000313" key="3">
    <source>
        <dbReference type="EMBL" id="MBB5325606.1"/>
    </source>
</evidence>
<keyword evidence="3" id="KW-0808">Transferase</keyword>
<protein>
    <submittedName>
        <fullName evidence="3">Two-component system cell cycle response regulator</fullName>
        <ecNumber evidence="3">2.7.7.65</ecNumber>
    </submittedName>
</protein>
<dbReference type="Proteomes" id="UP000520011">
    <property type="component" value="Unassembled WGS sequence"/>
</dbReference>
<feature type="transmembrane region" description="Helical" evidence="1">
    <location>
        <begin position="50"/>
        <end position="70"/>
    </location>
</feature>
<dbReference type="GO" id="GO:0052621">
    <property type="term" value="F:diguanylate cyclase activity"/>
    <property type="evidence" value="ECO:0007669"/>
    <property type="project" value="UniProtKB-EC"/>
</dbReference>
<keyword evidence="1" id="KW-0812">Transmembrane</keyword>
<dbReference type="AlphaFoldDB" id="A0A7W8ITE9"/>
<name>A0A7W8ITE9_9BACL</name>
<dbReference type="RefSeq" id="WP_183255321.1">
    <property type="nucleotide sequence ID" value="NZ_JACHEP010000018.1"/>
</dbReference>
<dbReference type="GO" id="GO:0043709">
    <property type="term" value="P:cell adhesion involved in single-species biofilm formation"/>
    <property type="evidence" value="ECO:0007669"/>
    <property type="project" value="TreeGrafter"/>
</dbReference>
<dbReference type="PANTHER" id="PTHR45138:SF9">
    <property type="entry name" value="DIGUANYLATE CYCLASE DGCM-RELATED"/>
    <property type="match status" value="1"/>
</dbReference>
<keyword evidence="3" id="KW-0548">Nucleotidyltransferase</keyword>
<dbReference type="NCBIfam" id="TIGR00254">
    <property type="entry name" value="GGDEF"/>
    <property type="match status" value="1"/>
</dbReference>
<dbReference type="GO" id="GO:1902201">
    <property type="term" value="P:negative regulation of bacterial-type flagellum-dependent cell motility"/>
    <property type="evidence" value="ECO:0007669"/>
    <property type="project" value="TreeGrafter"/>
</dbReference>
<dbReference type="FunFam" id="3.30.70.270:FF:000001">
    <property type="entry name" value="Diguanylate cyclase domain protein"/>
    <property type="match status" value="1"/>
</dbReference>
<evidence type="ECO:0000313" key="4">
    <source>
        <dbReference type="Proteomes" id="UP000520011"/>
    </source>
</evidence>
<accession>A0A7W8ITE9</accession>
<feature type="transmembrane region" description="Helical" evidence="1">
    <location>
        <begin position="29"/>
        <end position="45"/>
    </location>
</feature>
<keyword evidence="1" id="KW-1133">Transmembrane helix</keyword>
<sequence length="275" mass="31603">MNKKLLLWLFIVITMILPFVLFIFFPYNAIWSLLLIPIVFVVVACQKWGVAISITFLLSVLEYAFTFTYYGFSRTLFVELLIGTIINYSIFFTIVYFKIQYEKLLKKVQKLTVIDPLTGVYNRRYFNLYIEKAIPLGERTGSPFHLILIDIDHFKKINDTYGHMFGDEVLKKVARLIKANVRKSDGVVRLGGEEFAILVSETTTEECQLLAERVRQAIESADFIYEGKKVHVTVSVGLATYKGTSVPKLIEQADQALYQAKANGRNQVVIFSHHY</sequence>
<gene>
    <name evidence="3" type="ORF">HNQ34_002707</name>
</gene>
<dbReference type="PROSITE" id="PS50887">
    <property type="entry name" value="GGDEF"/>
    <property type="match status" value="1"/>
</dbReference>
<dbReference type="EC" id="2.7.7.65" evidence="3"/>
<dbReference type="CDD" id="cd01949">
    <property type="entry name" value="GGDEF"/>
    <property type="match status" value="1"/>
</dbReference>
<dbReference type="SUPFAM" id="SSF55073">
    <property type="entry name" value="Nucleotide cyclase"/>
    <property type="match status" value="1"/>
</dbReference>
<organism evidence="3 4">
    <name type="scientific">Anoxybacteroides tepidamans</name>
    <dbReference type="NCBI Taxonomy" id="265948"/>
    <lineage>
        <taxon>Bacteria</taxon>
        <taxon>Bacillati</taxon>
        <taxon>Bacillota</taxon>
        <taxon>Bacilli</taxon>
        <taxon>Bacillales</taxon>
        <taxon>Anoxybacillaceae</taxon>
        <taxon>Anoxybacteroides</taxon>
    </lineage>
</organism>
<dbReference type="PANTHER" id="PTHR45138">
    <property type="entry name" value="REGULATORY COMPONENTS OF SENSORY TRANSDUCTION SYSTEM"/>
    <property type="match status" value="1"/>
</dbReference>
<dbReference type="SMART" id="SM00267">
    <property type="entry name" value="GGDEF"/>
    <property type="match status" value="1"/>
</dbReference>
<evidence type="ECO:0000259" key="2">
    <source>
        <dbReference type="PROSITE" id="PS50887"/>
    </source>
</evidence>
<dbReference type="Pfam" id="PF00990">
    <property type="entry name" value="GGDEF"/>
    <property type="match status" value="1"/>
</dbReference>
<keyword evidence="1" id="KW-0472">Membrane</keyword>
<dbReference type="EMBL" id="JACHEP010000018">
    <property type="protein sequence ID" value="MBB5325606.1"/>
    <property type="molecule type" value="Genomic_DNA"/>
</dbReference>
<feature type="transmembrane region" description="Helical" evidence="1">
    <location>
        <begin position="76"/>
        <end position="97"/>
    </location>
</feature>
<dbReference type="InterPro" id="IPR029787">
    <property type="entry name" value="Nucleotide_cyclase"/>
</dbReference>
<reference evidence="3 4" key="1">
    <citation type="submission" date="2020-08" db="EMBL/GenBank/DDBJ databases">
        <title>Genomic Encyclopedia of Type Strains, Phase IV (KMG-IV): sequencing the most valuable type-strain genomes for metagenomic binning, comparative biology and taxonomic classification.</title>
        <authorList>
            <person name="Goeker M."/>
        </authorList>
    </citation>
    <scope>NUCLEOTIDE SEQUENCE [LARGE SCALE GENOMIC DNA]</scope>
    <source>
        <strain evidence="3 4">DSM 16325</strain>
    </source>
</reference>
<dbReference type="Gene3D" id="3.30.70.270">
    <property type="match status" value="1"/>
</dbReference>
<dbReference type="InterPro" id="IPR000160">
    <property type="entry name" value="GGDEF_dom"/>
</dbReference>
<comment type="caution">
    <text evidence="3">The sequence shown here is derived from an EMBL/GenBank/DDBJ whole genome shotgun (WGS) entry which is preliminary data.</text>
</comment>
<feature type="transmembrane region" description="Helical" evidence="1">
    <location>
        <begin position="5"/>
        <end position="23"/>
    </location>
</feature>
<dbReference type="InterPro" id="IPR050469">
    <property type="entry name" value="Diguanylate_Cyclase"/>
</dbReference>
<dbReference type="GO" id="GO:0005886">
    <property type="term" value="C:plasma membrane"/>
    <property type="evidence" value="ECO:0007669"/>
    <property type="project" value="TreeGrafter"/>
</dbReference>
<evidence type="ECO:0000256" key="1">
    <source>
        <dbReference type="SAM" id="Phobius"/>
    </source>
</evidence>